<dbReference type="AlphaFoldDB" id="W7JTH7"/>
<feature type="compositionally biased region" description="Low complexity" evidence="1">
    <location>
        <begin position="321"/>
        <end position="337"/>
    </location>
</feature>
<evidence type="ECO:0000256" key="1">
    <source>
        <dbReference type="SAM" id="MobiDB-lite"/>
    </source>
</evidence>
<sequence length="353" mass="40253">MNNNNMNLNVYNNVTGDNNHMDNLDGGNNKGLKKYNNNLGFNNMSEASLYEYFNFAALNNNNGSNILGQDRKKNGHISINTKSSSIFMNGMHMNNYHNSVNNMNSFNSNSDHMEPKYDGYDDNMMRGMVERALSSSLYFDNKQKGKESSNNLNNNNNNNIINNMNYMNYINNNNNNNQYVDGQLTENEISNLNVAGNVKSGKKKKGSTNDDENINLIKQSLPKGIYYDHAKKLYRVQYIINNSIKTKGFSVKKLGLAQAKIEAESFRNFCLENGLLNSRKRRLNSPYNKKDESFSMMPDNEEILSNLLFLYNSNMNNSMNKMSINNDGNNNDGINNDDNNDDNNNDNEMSQNE</sequence>
<dbReference type="EMBL" id="KE124434">
    <property type="protein sequence ID" value="EWC78388.1"/>
    <property type="molecule type" value="Genomic_DNA"/>
</dbReference>
<proteinExistence type="predicted"/>
<reference evidence="2 3" key="1">
    <citation type="submission" date="2013-02" db="EMBL/GenBank/DDBJ databases">
        <title>The Genome Sequence of Plasmodium falciparum UGT5.1.</title>
        <authorList>
            <consortium name="The Broad Institute Genome Sequencing Platform"/>
            <consortium name="The Broad Institute Genome Sequencing Center for Infectious Disease"/>
            <person name="Neafsey D."/>
            <person name="Cheeseman I."/>
            <person name="Volkman S."/>
            <person name="Adams J."/>
            <person name="Walker B."/>
            <person name="Young S.K."/>
            <person name="Zeng Q."/>
            <person name="Gargeya S."/>
            <person name="Fitzgerald M."/>
            <person name="Haas B."/>
            <person name="Abouelleil A."/>
            <person name="Alvarado L."/>
            <person name="Arachchi H.M."/>
            <person name="Berlin A.M."/>
            <person name="Chapman S.B."/>
            <person name="Dewar J."/>
            <person name="Goldberg J."/>
            <person name="Griggs A."/>
            <person name="Gujja S."/>
            <person name="Hansen M."/>
            <person name="Howarth C."/>
            <person name="Imamovic A."/>
            <person name="Larimer J."/>
            <person name="McCowan C."/>
            <person name="Murphy C."/>
            <person name="Neiman D."/>
            <person name="Pearson M."/>
            <person name="Priest M."/>
            <person name="Roberts A."/>
            <person name="Saif S."/>
            <person name="Shea T."/>
            <person name="Sisk P."/>
            <person name="Sykes S."/>
            <person name="Wortman J."/>
            <person name="Nusbaum C."/>
            <person name="Birren B."/>
        </authorList>
    </citation>
    <scope>NUCLEOTIDE SEQUENCE [LARGE SCALE GENOMIC DNA]</scope>
    <source>
        <strain evidence="2 3">UGT5.1</strain>
    </source>
</reference>
<name>W7JTH7_PLAFA</name>
<organism evidence="2 3">
    <name type="scientific">Plasmodium falciparum UGT5.1</name>
    <dbReference type="NCBI Taxonomy" id="1237627"/>
    <lineage>
        <taxon>Eukaryota</taxon>
        <taxon>Sar</taxon>
        <taxon>Alveolata</taxon>
        <taxon>Apicomplexa</taxon>
        <taxon>Aconoidasida</taxon>
        <taxon>Haemosporida</taxon>
        <taxon>Plasmodiidae</taxon>
        <taxon>Plasmodium</taxon>
        <taxon>Plasmodium (Laverania)</taxon>
    </lineage>
</organism>
<gene>
    <name evidence="2" type="ORF">C923_00922</name>
</gene>
<dbReference type="Gene3D" id="1.20.5.2050">
    <property type="match status" value="1"/>
</dbReference>
<dbReference type="Proteomes" id="UP000030697">
    <property type="component" value="Unassembled WGS sequence"/>
</dbReference>
<protein>
    <submittedName>
        <fullName evidence="2">Uncharacterized protein</fullName>
    </submittedName>
</protein>
<evidence type="ECO:0000313" key="3">
    <source>
        <dbReference type="Proteomes" id="UP000030697"/>
    </source>
</evidence>
<feature type="region of interest" description="Disordered" evidence="1">
    <location>
        <begin position="321"/>
        <end position="353"/>
    </location>
</feature>
<evidence type="ECO:0000313" key="2">
    <source>
        <dbReference type="EMBL" id="EWC78388.1"/>
    </source>
</evidence>
<accession>W7JTH7</accession>